<dbReference type="Proteomes" id="UP000002212">
    <property type="component" value="Chromosome"/>
</dbReference>
<dbReference type="InterPro" id="IPR011050">
    <property type="entry name" value="Pectin_lyase_fold/virulence"/>
</dbReference>
<dbReference type="SUPFAM" id="SSF51126">
    <property type="entry name" value="Pectin lyase-like"/>
    <property type="match status" value="1"/>
</dbReference>
<reference evidence="1 2" key="1">
    <citation type="submission" date="2009-03" db="EMBL/GenBank/DDBJ databases">
        <title>Comparison of the complete genome sequences of Rhodococcus erythropolis PR4 and Rhodococcus opacus B4.</title>
        <authorList>
            <person name="Takarada H."/>
            <person name="Sekine M."/>
            <person name="Hosoyama A."/>
            <person name="Yamada R."/>
            <person name="Fujisawa T."/>
            <person name="Omata S."/>
            <person name="Shimizu A."/>
            <person name="Tsukatani N."/>
            <person name="Tanikawa S."/>
            <person name="Fujita N."/>
            <person name="Harayama S."/>
        </authorList>
    </citation>
    <scope>NUCLEOTIDE SEQUENCE [LARGE SCALE GENOMIC DNA]</scope>
    <source>
        <strain evidence="1 2">B4</strain>
    </source>
</reference>
<proteinExistence type="predicted"/>
<accession>C1B9D0</accession>
<gene>
    <name evidence="1" type="ordered locus">ROP_40360</name>
</gene>
<dbReference type="InterPro" id="IPR006626">
    <property type="entry name" value="PbH1"/>
</dbReference>
<dbReference type="AlphaFoldDB" id="C1B9D0"/>
<dbReference type="PATRIC" id="fig|632772.20.peg.4235"/>
<evidence type="ECO:0000313" key="1">
    <source>
        <dbReference type="EMBL" id="BAH52283.1"/>
    </source>
</evidence>
<dbReference type="EMBL" id="AP011115">
    <property type="protein sequence ID" value="BAH52283.1"/>
    <property type="molecule type" value="Genomic_DNA"/>
</dbReference>
<dbReference type="InterPro" id="IPR012334">
    <property type="entry name" value="Pectin_lyas_fold"/>
</dbReference>
<organism evidence="1 2">
    <name type="scientific">Rhodococcus opacus (strain B4)</name>
    <dbReference type="NCBI Taxonomy" id="632772"/>
    <lineage>
        <taxon>Bacteria</taxon>
        <taxon>Bacillati</taxon>
        <taxon>Actinomycetota</taxon>
        <taxon>Actinomycetes</taxon>
        <taxon>Mycobacteriales</taxon>
        <taxon>Nocardiaceae</taxon>
        <taxon>Rhodococcus</taxon>
    </lineage>
</organism>
<sequence>MISAVSSGTQATLSVAATRAVNTVTLRYGTDDTAAIQAAIDAAGQRLIYFPSASYLISALTLASSVKLWGAGSGSKPPGSAPASRLVSLSPTADGLSISAAGTVIEDIALVNLHGGPTAGVGIRYAGAHYGHLNRALVSGFYDCVAVESNTYPTFTSSHILDPVRYGLTFSNAAEPDTGDQVILGVTFSVVSTPRNPLAAIRWISGGGLRVSNSKVNGNRKYAGRFGIGLDCVVADGIATSDIFVTGSSIENVTSRGVSFTQAAGGTGTLSNIIISDNEFGADVCADPVYVVATTANALDRIEVKDNLILNGSHTACYFENVSNVLVGGNHIEGGVSLSAIYFKNCTRFLIEPNLINTAPGVFVDQNCSRYTIGRQNGRGVILRDQSIGNLGNTPMGTVETEYTNALPVLGASYSTLIGFTPTSGIGGVVQATLSGFTSGGVSPGPFVVTTKRLLVRPTGGSVTATVLDSDSSAGVAVDFEWNTTDVPGAIYIKARLNAASGATSARGTVTVKYLGPLAQLVLSSTA</sequence>
<dbReference type="KEGG" id="rop:ROP_40360"/>
<dbReference type="Gene3D" id="2.160.20.10">
    <property type="entry name" value="Single-stranded right-handed beta-helix, Pectin lyase-like"/>
    <property type="match status" value="1"/>
</dbReference>
<dbReference type="HOGENOM" id="CLU_516655_0_0_11"/>
<evidence type="ECO:0008006" key="3">
    <source>
        <dbReference type="Google" id="ProtNLM"/>
    </source>
</evidence>
<evidence type="ECO:0000313" key="2">
    <source>
        <dbReference type="Proteomes" id="UP000002212"/>
    </source>
</evidence>
<dbReference type="SMART" id="SM00710">
    <property type="entry name" value="PbH1"/>
    <property type="match status" value="7"/>
</dbReference>
<name>C1B9D0_RHOOB</name>
<protein>
    <recommendedName>
        <fullName evidence="3">Pectate lyase superfamily protein domain-containing protein</fullName>
    </recommendedName>
</protein>